<keyword evidence="1" id="KW-0732">Signal</keyword>
<protein>
    <recommendedName>
        <fullName evidence="4">Secreted protein</fullName>
    </recommendedName>
</protein>
<feature type="signal peptide" evidence="1">
    <location>
        <begin position="1"/>
        <end position="22"/>
    </location>
</feature>
<dbReference type="AlphaFoldDB" id="A0AA86GRE1"/>
<sequence>MPWRHSATLVGALMLGSGAAAEAPAATPYVDLIGRLENLHDYQSTNDPDDVLGHGWMTARLHVSRVLSGQRLARVITVRYFGHTHIRDGRKMRWKLRRGDDGTYLICVPPGSVGVQCP</sequence>
<feature type="chain" id="PRO_5041679968" description="Secreted protein" evidence="1">
    <location>
        <begin position="23"/>
        <end position="118"/>
    </location>
</feature>
<proteinExistence type="predicted"/>
<organism evidence="2 3">
    <name type="scientific">Sphingopyxis granuli</name>
    <dbReference type="NCBI Taxonomy" id="267128"/>
    <lineage>
        <taxon>Bacteria</taxon>
        <taxon>Pseudomonadati</taxon>
        <taxon>Pseudomonadota</taxon>
        <taxon>Alphaproteobacteria</taxon>
        <taxon>Sphingomonadales</taxon>
        <taxon>Sphingomonadaceae</taxon>
        <taxon>Sphingopyxis</taxon>
    </lineage>
</organism>
<dbReference type="EMBL" id="CP012199">
    <property type="protein sequence ID" value="AMG75422.1"/>
    <property type="molecule type" value="Genomic_DNA"/>
</dbReference>
<accession>A0AA86GRE1</accession>
<reference evidence="2 3" key="1">
    <citation type="journal article" date="2016" name="BMC Genomics">
        <title>Genomic analysis of the nitrate-respiring Sphingopyxis granuli (formerly Sphingomonas macrogoltabida) strain TFA.</title>
        <authorList>
            <person name="Garcia-Romero I."/>
            <person name="Perez-Pulido A.J."/>
            <person name="Gonzalez-Flores Y.E."/>
            <person name="Reyes-Ramirez F."/>
            <person name="Santero E."/>
            <person name="Floriano B."/>
        </authorList>
    </citation>
    <scope>NUCLEOTIDE SEQUENCE [LARGE SCALE GENOMIC DNA]</scope>
    <source>
        <strain evidence="2 3">TFA</strain>
    </source>
</reference>
<dbReference type="KEGG" id="sgi:SGRAN_3075"/>
<evidence type="ECO:0000313" key="3">
    <source>
        <dbReference type="Proteomes" id="UP000058599"/>
    </source>
</evidence>
<evidence type="ECO:0000256" key="1">
    <source>
        <dbReference type="SAM" id="SignalP"/>
    </source>
</evidence>
<dbReference type="Proteomes" id="UP000058599">
    <property type="component" value="Chromosome"/>
</dbReference>
<dbReference type="RefSeq" id="WP_148650893.1">
    <property type="nucleotide sequence ID" value="NZ_CP012199.1"/>
</dbReference>
<keyword evidence="3" id="KW-1185">Reference proteome</keyword>
<evidence type="ECO:0000313" key="2">
    <source>
        <dbReference type="EMBL" id="AMG75422.1"/>
    </source>
</evidence>
<evidence type="ECO:0008006" key="4">
    <source>
        <dbReference type="Google" id="ProtNLM"/>
    </source>
</evidence>
<name>A0AA86GRE1_9SPHN</name>
<gene>
    <name evidence="2" type="ORF">SGRAN_3075</name>
</gene>